<gene>
    <name evidence="9" type="ORF">EI555_001653</name>
</gene>
<proteinExistence type="inferred from homology"/>
<protein>
    <submittedName>
        <fullName evidence="9">Uncharacterized protein</fullName>
    </submittedName>
</protein>
<dbReference type="EMBL" id="RWIC01001856">
    <property type="protein sequence ID" value="TKC34468.1"/>
    <property type="molecule type" value="Genomic_DNA"/>
</dbReference>
<evidence type="ECO:0000256" key="2">
    <source>
        <dbReference type="ARBA" id="ARBA00004635"/>
    </source>
</evidence>
<dbReference type="InterPro" id="IPR002101">
    <property type="entry name" value="MARCKS"/>
</dbReference>
<evidence type="ECO:0000313" key="10">
    <source>
        <dbReference type="Proteomes" id="UP000308365"/>
    </source>
</evidence>
<reference evidence="10" key="1">
    <citation type="journal article" date="2019" name="IScience">
        <title>Narwhal Genome Reveals Long-Term Low Genetic Diversity despite Current Large Abundance Size.</title>
        <authorList>
            <person name="Westbury M.V."/>
            <person name="Petersen B."/>
            <person name="Garde E."/>
            <person name="Heide-Jorgensen M.P."/>
            <person name="Lorenzen E.D."/>
        </authorList>
    </citation>
    <scope>NUCLEOTIDE SEQUENCE [LARGE SCALE GENOMIC DNA]</scope>
</reference>
<dbReference type="GO" id="GO:0005516">
    <property type="term" value="F:calmodulin binding"/>
    <property type="evidence" value="ECO:0007669"/>
    <property type="project" value="InterPro"/>
</dbReference>
<dbReference type="Proteomes" id="UP000308365">
    <property type="component" value="Unassembled WGS sequence"/>
</dbReference>
<evidence type="ECO:0000256" key="8">
    <source>
        <dbReference type="ARBA" id="ARBA00023288"/>
    </source>
</evidence>
<dbReference type="GO" id="GO:0005856">
    <property type="term" value="C:cytoskeleton"/>
    <property type="evidence" value="ECO:0007669"/>
    <property type="project" value="UniProtKB-SubCell"/>
</dbReference>
<keyword evidence="4" id="KW-0963">Cytoplasm</keyword>
<evidence type="ECO:0000313" key="9">
    <source>
        <dbReference type="EMBL" id="TKC34468.1"/>
    </source>
</evidence>
<keyword evidence="8" id="KW-0449">Lipoprotein</keyword>
<evidence type="ECO:0000256" key="6">
    <source>
        <dbReference type="ARBA" id="ARBA00023136"/>
    </source>
</evidence>
<feature type="non-terminal residue" evidence="9">
    <location>
        <position position="136"/>
    </location>
</feature>
<comment type="caution">
    <text evidence="9">The sequence shown here is derived from an EMBL/GenBank/DDBJ whole genome shotgun (WGS) entry which is preliminary data.</text>
</comment>
<organism evidence="9 10">
    <name type="scientific">Monodon monoceros</name>
    <name type="common">Narwhal</name>
    <name type="synonym">Ceratodon monodon</name>
    <dbReference type="NCBI Taxonomy" id="40151"/>
    <lineage>
        <taxon>Eukaryota</taxon>
        <taxon>Metazoa</taxon>
        <taxon>Chordata</taxon>
        <taxon>Craniata</taxon>
        <taxon>Vertebrata</taxon>
        <taxon>Euteleostomi</taxon>
        <taxon>Mammalia</taxon>
        <taxon>Eutheria</taxon>
        <taxon>Laurasiatheria</taxon>
        <taxon>Artiodactyla</taxon>
        <taxon>Whippomorpha</taxon>
        <taxon>Cetacea</taxon>
        <taxon>Odontoceti</taxon>
        <taxon>Monodontidae</taxon>
        <taxon>Monodon</taxon>
    </lineage>
</organism>
<accession>A0A4U1EEK6</accession>
<dbReference type="GO" id="GO:0016020">
    <property type="term" value="C:membrane"/>
    <property type="evidence" value="ECO:0007669"/>
    <property type="project" value="UniProtKB-SubCell"/>
</dbReference>
<evidence type="ECO:0000256" key="1">
    <source>
        <dbReference type="ARBA" id="ARBA00004245"/>
    </source>
</evidence>
<keyword evidence="6" id="KW-0472">Membrane</keyword>
<sequence>ETPKKKKKFSFKKPSKLSGLSFKINRKEGAGGLFPLILAITPACLIPKMDRRAKRGATGSRQAILLDWLELIQILKRKDLLNPAIFNNAAGPPGAKPAKNVTVAHPCHDIHVTNCHDIHMTRLPFLQPLQISAQIK</sequence>
<feature type="non-terminal residue" evidence="9">
    <location>
        <position position="1"/>
    </location>
</feature>
<dbReference type="Pfam" id="PF02063">
    <property type="entry name" value="MARCKS"/>
    <property type="match status" value="1"/>
</dbReference>
<evidence type="ECO:0000256" key="3">
    <source>
        <dbReference type="ARBA" id="ARBA00006456"/>
    </source>
</evidence>
<evidence type="ECO:0000256" key="4">
    <source>
        <dbReference type="ARBA" id="ARBA00022490"/>
    </source>
</evidence>
<evidence type="ECO:0000256" key="5">
    <source>
        <dbReference type="ARBA" id="ARBA00022707"/>
    </source>
</evidence>
<evidence type="ECO:0000256" key="7">
    <source>
        <dbReference type="ARBA" id="ARBA00023212"/>
    </source>
</evidence>
<dbReference type="AlphaFoldDB" id="A0A4U1EEK6"/>
<keyword evidence="7" id="KW-0206">Cytoskeleton</keyword>
<name>A0A4U1EEK6_MONMO</name>
<comment type="subcellular location">
    <subcellularLocation>
        <location evidence="1">Cytoplasm</location>
        <location evidence="1">Cytoskeleton</location>
    </subcellularLocation>
    <subcellularLocation>
        <location evidence="2">Membrane</location>
        <topology evidence="2">Lipid-anchor</topology>
    </subcellularLocation>
</comment>
<keyword evidence="5" id="KW-0519">Myristate</keyword>
<comment type="similarity">
    <text evidence="3">Belongs to the MARCKS family.</text>
</comment>